<comment type="caution">
    <text evidence="2">The sequence shown here is derived from an EMBL/GenBank/DDBJ whole genome shotgun (WGS) entry which is preliminary data.</text>
</comment>
<proteinExistence type="predicted"/>
<gene>
    <name evidence="2" type="ORF">IMSHALPRED_002481</name>
</gene>
<feature type="chain" id="PRO_5034119355" evidence="1">
    <location>
        <begin position="18"/>
        <end position="120"/>
    </location>
</feature>
<organism evidence="2 3">
    <name type="scientific">Imshaugia aleurites</name>
    <dbReference type="NCBI Taxonomy" id="172621"/>
    <lineage>
        <taxon>Eukaryota</taxon>
        <taxon>Fungi</taxon>
        <taxon>Dikarya</taxon>
        <taxon>Ascomycota</taxon>
        <taxon>Pezizomycotina</taxon>
        <taxon>Lecanoromycetes</taxon>
        <taxon>OSLEUM clade</taxon>
        <taxon>Lecanoromycetidae</taxon>
        <taxon>Lecanorales</taxon>
        <taxon>Lecanorineae</taxon>
        <taxon>Parmeliaceae</taxon>
        <taxon>Imshaugia</taxon>
    </lineage>
</organism>
<accession>A0A8H3J5P5</accession>
<keyword evidence="3" id="KW-1185">Reference proteome</keyword>
<keyword evidence="1" id="KW-0732">Signal</keyword>
<name>A0A8H3J5P5_9LECA</name>
<dbReference type="AlphaFoldDB" id="A0A8H3J5P5"/>
<feature type="signal peptide" evidence="1">
    <location>
        <begin position="1"/>
        <end position="17"/>
    </location>
</feature>
<evidence type="ECO:0000313" key="2">
    <source>
        <dbReference type="EMBL" id="CAF9941226.1"/>
    </source>
</evidence>
<sequence>MHYQTIFVALFAATAFAKDPYVSSYYNADCTGDDAGDKVKVDSEACSVFDSKYDAVKVNFGTNLEEIDSLSVYSDANCMNFAGPAITSPMADDTPAVCVSQQQNGAKWGSVRATLPGQAA</sequence>
<evidence type="ECO:0000313" key="3">
    <source>
        <dbReference type="Proteomes" id="UP000664534"/>
    </source>
</evidence>
<reference evidence="2" key="1">
    <citation type="submission" date="2021-03" db="EMBL/GenBank/DDBJ databases">
        <authorList>
            <person name="Tagirdzhanova G."/>
        </authorList>
    </citation>
    <scope>NUCLEOTIDE SEQUENCE</scope>
</reference>
<dbReference type="Proteomes" id="UP000664534">
    <property type="component" value="Unassembled WGS sequence"/>
</dbReference>
<evidence type="ECO:0000256" key="1">
    <source>
        <dbReference type="SAM" id="SignalP"/>
    </source>
</evidence>
<dbReference type="OrthoDB" id="5367194at2759"/>
<protein>
    <submittedName>
        <fullName evidence="2">Uncharacterized protein</fullName>
    </submittedName>
</protein>
<dbReference type="EMBL" id="CAJPDT010000144">
    <property type="protein sequence ID" value="CAF9941226.1"/>
    <property type="molecule type" value="Genomic_DNA"/>
</dbReference>